<name>A0ABQ8BE73_BRANA</name>
<reference evidence="2 3" key="1">
    <citation type="submission" date="2021-05" db="EMBL/GenBank/DDBJ databases">
        <title>Genome Assembly of Synthetic Allotetraploid Brassica napus Reveals Homoeologous Exchanges between Subgenomes.</title>
        <authorList>
            <person name="Davis J.T."/>
        </authorList>
    </citation>
    <scope>NUCLEOTIDE SEQUENCE [LARGE SCALE GENOMIC DNA]</scope>
    <source>
        <strain evidence="3">cv. Da-Ae</strain>
        <tissue evidence="2">Seedling</tissue>
    </source>
</reference>
<dbReference type="EMBL" id="JAGKQM010000011">
    <property type="protein sequence ID" value="KAH0902767.1"/>
    <property type="molecule type" value="Genomic_DNA"/>
</dbReference>
<feature type="region of interest" description="Disordered" evidence="1">
    <location>
        <begin position="155"/>
        <end position="205"/>
    </location>
</feature>
<accession>A0ABQ8BE73</accession>
<dbReference type="PROSITE" id="PS50065">
    <property type="entry name" value="HMG_COA_REDUCTASE_4"/>
    <property type="match status" value="1"/>
</dbReference>
<sequence length="205" mass="22096">MIGCKAGYVPGGAEGREKMTMYGSVVTPVWCNGDGHGNQSNDSPDMDVIGISDNFYSDINKPAAREIGNKVLKTSVSGLVELNILKNLTVYVVAGSLGRFKFHASNIVFDLLVKIQPKTWRALKLMETINSNHSTFTISTITEDTIIENHGKEHSENILPSSEGDVGLAASSGPSVLGDKVDEECDAADPPEISAAQNNRKRCRE</sequence>
<dbReference type="Proteomes" id="UP000824890">
    <property type="component" value="Unassembled WGS sequence"/>
</dbReference>
<evidence type="ECO:0000313" key="2">
    <source>
        <dbReference type="EMBL" id="KAH0902767.1"/>
    </source>
</evidence>
<evidence type="ECO:0000313" key="3">
    <source>
        <dbReference type="Proteomes" id="UP000824890"/>
    </source>
</evidence>
<proteinExistence type="predicted"/>
<protein>
    <submittedName>
        <fullName evidence="2">Uncharacterized protein</fullName>
    </submittedName>
</protein>
<organism evidence="2 3">
    <name type="scientific">Brassica napus</name>
    <name type="common">Rape</name>
    <dbReference type="NCBI Taxonomy" id="3708"/>
    <lineage>
        <taxon>Eukaryota</taxon>
        <taxon>Viridiplantae</taxon>
        <taxon>Streptophyta</taxon>
        <taxon>Embryophyta</taxon>
        <taxon>Tracheophyta</taxon>
        <taxon>Spermatophyta</taxon>
        <taxon>Magnoliopsida</taxon>
        <taxon>eudicotyledons</taxon>
        <taxon>Gunneridae</taxon>
        <taxon>Pentapetalae</taxon>
        <taxon>rosids</taxon>
        <taxon>malvids</taxon>
        <taxon>Brassicales</taxon>
        <taxon>Brassicaceae</taxon>
        <taxon>Brassiceae</taxon>
        <taxon>Brassica</taxon>
    </lineage>
</organism>
<gene>
    <name evidence="2" type="ORF">HID58_042270</name>
</gene>
<comment type="caution">
    <text evidence="2">The sequence shown here is derived from an EMBL/GenBank/DDBJ whole genome shotgun (WGS) entry which is preliminary data.</text>
</comment>
<evidence type="ECO:0000256" key="1">
    <source>
        <dbReference type="SAM" id="MobiDB-lite"/>
    </source>
</evidence>
<dbReference type="InterPro" id="IPR002202">
    <property type="entry name" value="HMG_CoA_Rdtase"/>
</dbReference>
<keyword evidence="3" id="KW-1185">Reference proteome</keyword>